<dbReference type="PROSITE" id="PS01047">
    <property type="entry name" value="HMA_1"/>
    <property type="match status" value="1"/>
</dbReference>
<accession>A0A3E2DEB5</accession>
<dbReference type="InterPro" id="IPR023298">
    <property type="entry name" value="ATPase_P-typ_TM_dom_sf"/>
</dbReference>
<evidence type="ECO:0000256" key="10">
    <source>
        <dbReference type="ARBA" id="ARBA00049360"/>
    </source>
</evidence>
<keyword evidence="6 12" id="KW-0067">ATP-binding</keyword>
<dbReference type="PROSITE" id="PS50846">
    <property type="entry name" value="HMA_2"/>
    <property type="match status" value="1"/>
</dbReference>
<feature type="transmembrane region" description="Helical" evidence="12">
    <location>
        <begin position="205"/>
        <end position="225"/>
    </location>
</feature>
<dbReference type="Gene3D" id="3.40.50.1000">
    <property type="entry name" value="HAD superfamily/HAD-like"/>
    <property type="match status" value="1"/>
</dbReference>
<keyword evidence="4 12" id="KW-0479">Metal-binding</keyword>
<keyword evidence="9 12" id="KW-0472">Membrane</keyword>
<feature type="transmembrane region" description="Helical" evidence="12">
    <location>
        <begin position="387"/>
        <end position="414"/>
    </location>
</feature>
<dbReference type="GO" id="GO:0043682">
    <property type="term" value="F:P-type divalent copper transporter activity"/>
    <property type="evidence" value="ECO:0007669"/>
    <property type="project" value="TreeGrafter"/>
</dbReference>
<dbReference type="Gene3D" id="3.40.1110.10">
    <property type="entry name" value="Calcium-transporting ATPase, cytoplasmic domain N"/>
    <property type="match status" value="1"/>
</dbReference>
<dbReference type="SUPFAM" id="SSF55008">
    <property type="entry name" value="HMA, heavy metal-associated domain"/>
    <property type="match status" value="1"/>
</dbReference>
<feature type="transmembrane region" description="Helical" evidence="12">
    <location>
        <begin position="129"/>
        <end position="151"/>
    </location>
</feature>
<evidence type="ECO:0000256" key="11">
    <source>
        <dbReference type="ARBA" id="ARBA00074171"/>
    </source>
</evidence>
<feature type="transmembrane region" description="Helical" evidence="12">
    <location>
        <begin position="359"/>
        <end position="381"/>
    </location>
</feature>
<dbReference type="FunFam" id="2.70.150.10:FF:000002">
    <property type="entry name" value="Copper-transporting ATPase 1, putative"/>
    <property type="match status" value="1"/>
</dbReference>
<dbReference type="InterPro" id="IPR006121">
    <property type="entry name" value="HMA_dom"/>
</dbReference>
<evidence type="ECO:0000256" key="3">
    <source>
        <dbReference type="ARBA" id="ARBA00022692"/>
    </source>
</evidence>
<dbReference type="AlphaFoldDB" id="A0A3E2DEB5"/>
<dbReference type="GO" id="GO:0005507">
    <property type="term" value="F:copper ion binding"/>
    <property type="evidence" value="ECO:0007669"/>
    <property type="project" value="TreeGrafter"/>
</dbReference>
<feature type="transmembrane region" description="Helical" evidence="12">
    <location>
        <begin position="163"/>
        <end position="185"/>
    </location>
</feature>
<gene>
    <name evidence="15" type="ORF">CHT91_08955</name>
</gene>
<comment type="subcellular location">
    <subcellularLocation>
        <location evidence="1">Cell membrane</location>
        <topology evidence="1">Multi-pass membrane protein</topology>
    </subcellularLocation>
</comment>
<dbReference type="FunFam" id="3.30.70.100:FF:000005">
    <property type="entry name" value="Copper-exporting P-type ATPase A"/>
    <property type="match status" value="1"/>
</dbReference>
<dbReference type="Pfam" id="PF00122">
    <property type="entry name" value="E1-E2_ATPase"/>
    <property type="match status" value="1"/>
</dbReference>
<dbReference type="GO" id="GO:0005886">
    <property type="term" value="C:plasma membrane"/>
    <property type="evidence" value="ECO:0007669"/>
    <property type="project" value="UniProtKB-SubCell"/>
</dbReference>
<dbReference type="CDD" id="cd02094">
    <property type="entry name" value="P-type_ATPase_Cu-like"/>
    <property type="match status" value="1"/>
</dbReference>
<dbReference type="NCBIfam" id="TIGR01494">
    <property type="entry name" value="ATPase_P-type"/>
    <property type="match status" value="2"/>
</dbReference>
<evidence type="ECO:0000256" key="5">
    <source>
        <dbReference type="ARBA" id="ARBA00022741"/>
    </source>
</evidence>
<dbReference type="GO" id="GO:0005524">
    <property type="term" value="F:ATP binding"/>
    <property type="evidence" value="ECO:0007669"/>
    <property type="project" value="UniProtKB-UniRule"/>
</dbReference>
<evidence type="ECO:0000259" key="14">
    <source>
        <dbReference type="PROSITE" id="PS50846"/>
    </source>
</evidence>
<dbReference type="GO" id="GO:0055070">
    <property type="term" value="P:copper ion homeostasis"/>
    <property type="evidence" value="ECO:0007669"/>
    <property type="project" value="TreeGrafter"/>
</dbReference>
<comment type="catalytic activity">
    <reaction evidence="10">
        <text>ATP + H2O = ADP + phosphate + H(+)</text>
        <dbReference type="Rhea" id="RHEA:13065"/>
        <dbReference type="ChEBI" id="CHEBI:15377"/>
        <dbReference type="ChEBI" id="CHEBI:15378"/>
        <dbReference type="ChEBI" id="CHEBI:30616"/>
        <dbReference type="ChEBI" id="CHEBI:43474"/>
        <dbReference type="ChEBI" id="CHEBI:456216"/>
    </reaction>
</comment>
<dbReference type="PANTHER" id="PTHR43520:SF8">
    <property type="entry name" value="P-TYPE CU(+) TRANSPORTER"/>
    <property type="match status" value="1"/>
</dbReference>
<evidence type="ECO:0000256" key="6">
    <source>
        <dbReference type="ARBA" id="ARBA00022840"/>
    </source>
</evidence>
<reference evidence="15 16" key="1">
    <citation type="submission" date="2017-07" db="EMBL/GenBank/DDBJ databases">
        <authorList>
            <person name="Sun Z.S."/>
            <person name="Albrecht U."/>
            <person name="Echele G."/>
            <person name="Lee C.C."/>
        </authorList>
    </citation>
    <scope>NUCLEOTIDE SEQUENCE [LARGE SCALE GENOMIC DNA]</scope>
    <source>
        <strain evidence="15 16">P16-029</strain>
    </source>
</reference>
<dbReference type="Gene3D" id="3.30.70.100">
    <property type="match status" value="1"/>
</dbReference>
<keyword evidence="5 12" id="KW-0547">Nucleotide-binding</keyword>
<dbReference type="SFLD" id="SFLDF00027">
    <property type="entry name" value="p-type_atpase"/>
    <property type="match status" value="1"/>
</dbReference>
<evidence type="ECO:0000256" key="8">
    <source>
        <dbReference type="ARBA" id="ARBA00022989"/>
    </source>
</evidence>
<organism evidence="15 16">
    <name type="scientific">Cutibacterium avidum</name>
    <dbReference type="NCBI Taxonomy" id="33010"/>
    <lineage>
        <taxon>Bacteria</taxon>
        <taxon>Bacillati</taxon>
        <taxon>Actinomycetota</taxon>
        <taxon>Actinomycetes</taxon>
        <taxon>Propionibacteriales</taxon>
        <taxon>Propionibacteriaceae</taxon>
        <taxon>Cutibacterium</taxon>
    </lineage>
</organism>
<dbReference type="CDD" id="cd00371">
    <property type="entry name" value="HMA"/>
    <property type="match status" value="1"/>
</dbReference>
<dbReference type="Pfam" id="PF00403">
    <property type="entry name" value="HMA"/>
    <property type="match status" value="1"/>
</dbReference>
<dbReference type="PANTHER" id="PTHR43520">
    <property type="entry name" value="ATP7, ISOFORM B"/>
    <property type="match status" value="1"/>
</dbReference>
<feature type="transmembrane region" description="Helical" evidence="12">
    <location>
        <begin position="703"/>
        <end position="736"/>
    </location>
</feature>
<comment type="similarity">
    <text evidence="2 12">Belongs to the cation transport ATPase (P-type) (TC 3.A.3) family. Type IB subfamily.</text>
</comment>
<dbReference type="PROSITE" id="PS01229">
    <property type="entry name" value="COF_2"/>
    <property type="match status" value="1"/>
</dbReference>
<dbReference type="SFLD" id="SFLDG00002">
    <property type="entry name" value="C1.7:_P-type_atpase_like"/>
    <property type="match status" value="1"/>
</dbReference>
<evidence type="ECO:0000256" key="4">
    <source>
        <dbReference type="ARBA" id="ARBA00022723"/>
    </source>
</evidence>
<dbReference type="InterPro" id="IPR036163">
    <property type="entry name" value="HMA_dom_sf"/>
</dbReference>
<dbReference type="InterPro" id="IPR008250">
    <property type="entry name" value="ATPase_P-typ_transduc_dom_A_sf"/>
</dbReference>
<name>A0A3E2DEB5_9ACTN</name>
<evidence type="ECO:0000313" key="16">
    <source>
        <dbReference type="Proteomes" id="UP000259211"/>
    </source>
</evidence>
<proteinExistence type="inferred from homology"/>
<feature type="domain" description="HMA" evidence="14">
    <location>
        <begin position="20"/>
        <end position="84"/>
    </location>
</feature>
<dbReference type="Gene3D" id="2.70.150.10">
    <property type="entry name" value="Calcium-transporting ATPase, cytoplasmic transduction domain A"/>
    <property type="match status" value="1"/>
</dbReference>
<dbReference type="InterPro" id="IPR059000">
    <property type="entry name" value="ATPase_P-type_domA"/>
</dbReference>
<keyword evidence="8 12" id="KW-1133">Transmembrane helix</keyword>
<evidence type="ECO:0000256" key="9">
    <source>
        <dbReference type="ARBA" id="ARBA00023136"/>
    </source>
</evidence>
<dbReference type="InterPro" id="IPR027256">
    <property type="entry name" value="P-typ_ATPase_IB"/>
</dbReference>
<dbReference type="NCBIfam" id="TIGR01511">
    <property type="entry name" value="ATPase-IB1_Cu"/>
    <property type="match status" value="1"/>
</dbReference>
<dbReference type="Proteomes" id="UP000259211">
    <property type="component" value="Unassembled WGS sequence"/>
</dbReference>
<dbReference type="InterPro" id="IPR044492">
    <property type="entry name" value="P_typ_ATPase_HD_dom"/>
</dbReference>
<evidence type="ECO:0000256" key="12">
    <source>
        <dbReference type="RuleBase" id="RU362081"/>
    </source>
</evidence>
<evidence type="ECO:0000256" key="2">
    <source>
        <dbReference type="ARBA" id="ARBA00006024"/>
    </source>
</evidence>
<dbReference type="PRINTS" id="PR00119">
    <property type="entry name" value="CATATPASE"/>
</dbReference>
<dbReference type="PROSITE" id="PS00154">
    <property type="entry name" value="ATPASE_E1_E2"/>
    <property type="match status" value="1"/>
</dbReference>
<dbReference type="SFLD" id="SFLDS00003">
    <property type="entry name" value="Haloacid_Dehalogenase"/>
    <property type="match status" value="1"/>
</dbReference>
<comment type="caution">
    <text evidence="15">The sequence shown here is derived from an EMBL/GenBank/DDBJ whole genome shotgun (WGS) entry which is preliminary data.</text>
</comment>
<evidence type="ECO:0000313" key="15">
    <source>
        <dbReference type="EMBL" id="RFT43700.1"/>
    </source>
</evidence>
<feature type="transmembrane region" description="Helical" evidence="12">
    <location>
        <begin position="103"/>
        <end position="123"/>
    </location>
</feature>
<dbReference type="InterPro" id="IPR023299">
    <property type="entry name" value="ATPase_P-typ_cyto_dom_N"/>
</dbReference>
<dbReference type="Pfam" id="PF00702">
    <property type="entry name" value="Hydrolase"/>
    <property type="match status" value="1"/>
</dbReference>
<dbReference type="InterPro" id="IPR023214">
    <property type="entry name" value="HAD_sf"/>
</dbReference>
<dbReference type="SUPFAM" id="SSF56784">
    <property type="entry name" value="HAD-like"/>
    <property type="match status" value="1"/>
</dbReference>
<dbReference type="GO" id="GO:0016887">
    <property type="term" value="F:ATP hydrolysis activity"/>
    <property type="evidence" value="ECO:0007669"/>
    <property type="project" value="InterPro"/>
</dbReference>
<dbReference type="InterPro" id="IPR001757">
    <property type="entry name" value="P_typ_ATPase"/>
</dbReference>
<dbReference type="SUPFAM" id="SSF81665">
    <property type="entry name" value="Calcium ATPase, transmembrane domain M"/>
    <property type="match status" value="1"/>
</dbReference>
<evidence type="ECO:0000256" key="13">
    <source>
        <dbReference type="SAM" id="MobiDB-lite"/>
    </source>
</evidence>
<evidence type="ECO:0000256" key="1">
    <source>
        <dbReference type="ARBA" id="ARBA00004651"/>
    </source>
</evidence>
<feature type="region of interest" description="Disordered" evidence="13">
    <location>
        <begin position="1"/>
        <end position="22"/>
    </location>
</feature>
<keyword evidence="12" id="KW-1003">Cell membrane</keyword>
<dbReference type="SUPFAM" id="SSF81653">
    <property type="entry name" value="Calcium ATPase, transduction domain A"/>
    <property type="match status" value="1"/>
</dbReference>
<dbReference type="InterPro" id="IPR036412">
    <property type="entry name" value="HAD-like_sf"/>
</dbReference>
<dbReference type="InterPro" id="IPR018303">
    <property type="entry name" value="ATPase_P-typ_P_site"/>
</dbReference>
<evidence type="ECO:0000256" key="7">
    <source>
        <dbReference type="ARBA" id="ARBA00022967"/>
    </source>
</evidence>
<dbReference type="NCBIfam" id="TIGR01525">
    <property type="entry name" value="ATPase-IB_hvy"/>
    <property type="match status" value="1"/>
</dbReference>
<sequence length="752" mass="77957">MSTLTHSGIAPEPDEETEPTSVDLDITGMSCASCAARITKKLNKVDGVQATVNYATSKAHVLTTGPVSVHDLIEVVEAAGYGAALPEPAAPSEDHAAKIRTKLIVAVILAVPVMLLSMIPALQFDGWQWLALALTLPVVFWCGAGFHRAAWTNLRHGATTMDTLISLGSLASLGWSVWALVWGNAGAIGMRHHMTWALQRPDPSSAIYLEASVGVITFILVGRWIEARNRAEAGSALQALLQMGAKSVRVVRDGQEVTVPIEALKVGDHFVVRPGEKVATDGRVVEGSSAIDASLVTGESLPVEVASGDDVVGATVNTSGRLVVEATAVGTDTELCRIASLVEAAQTSRSETQDLADQVSSIFVPTVLAIAVVTMIVWGLLGQGVTAAFTAGVAVLIIACPCALGLATPMALLAGTGRGARLGIVIKGARSLERARDIDVVAMDKTGTLTTGQMAVTQVWDESGRAVRISDNPPVLVVAAALEAGSEHPISRAVVEACPGIAPAEDFRALPGLGVSGVVDGLPTRAGRVSLFDAIPDELSKNVEQTQAEGRTVLVVGRGDDILGAIAVSDEIKPEAVIAVNRLLGAGVRPVLVTGDNSGAAARVASELGIDEVISEVMPEDKVDVVKGLQADETRVAMMGDGVNDAAALQAADLGVAMGTGTDVAIAASDIVCTRGDPRLAVEALSLAHATDRTIRQNLFWAFAYNVVAIPVAAVGLLSPVIAAAAMAFSSIFVVTNSMRLVRWHPEVSDSN</sequence>
<dbReference type="EMBL" id="NOWI01000007">
    <property type="protein sequence ID" value="RFT43700.1"/>
    <property type="molecule type" value="Genomic_DNA"/>
</dbReference>
<keyword evidence="7" id="KW-1278">Translocase</keyword>
<protein>
    <recommendedName>
        <fullName evidence="11">Cation-transporting P-type ATPase B</fullName>
    </recommendedName>
</protein>
<dbReference type="PRINTS" id="PR00943">
    <property type="entry name" value="CUATPASE"/>
</dbReference>
<keyword evidence="3 12" id="KW-0812">Transmembrane</keyword>
<dbReference type="InterPro" id="IPR017969">
    <property type="entry name" value="Heavy-metal-associated_CS"/>
</dbReference>
<dbReference type="RefSeq" id="WP_065673113.1">
    <property type="nucleotide sequence ID" value="NZ_JASORL010000021.1"/>
</dbReference>